<dbReference type="KEGG" id="cck:Ccar_03970"/>
<keyword evidence="1" id="KW-0805">Transcription regulation</keyword>
<dbReference type="GO" id="GO:0043565">
    <property type="term" value="F:sequence-specific DNA binding"/>
    <property type="evidence" value="ECO:0007669"/>
    <property type="project" value="InterPro"/>
</dbReference>
<feature type="domain" description="HTH araC/xylS-type" evidence="4">
    <location>
        <begin position="9"/>
        <end position="106"/>
    </location>
</feature>
<comment type="caution">
    <text evidence="5">The sequence shown here is derived from an EMBL/GenBank/DDBJ whole genome shotgun (WGS) entry which is preliminary data.</text>
</comment>
<dbReference type="Gene3D" id="1.10.10.60">
    <property type="entry name" value="Homeodomain-like"/>
    <property type="match status" value="2"/>
</dbReference>
<dbReference type="OrthoDB" id="9801721at2"/>
<dbReference type="AlphaFoldDB" id="C6PRW6"/>
<dbReference type="STRING" id="536227.Ccar_03970"/>
<evidence type="ECO:0000256" key="2">
    <source>
        <dbReference type="ARBA" id="ARBA00023125"/>
    </source>
</evidence>
<dbReference type="PANTHER" id="PTHR47504:SF5">
    <property type="entry name" value="RIGHT ORIGIN-BINDING PROTEIN"/>
    <property type="match status" value="1"/>
</dbReference>
<dbReference type="PRINTS" id="PR00032">
    <property type="entry name" value="HTHARAC"/>
</dbReference>
<evidence type="ECO:0000256" key="3">
    <source>
        <dbReference type="ARBA" id="ARBA00023163"/>
    </source>
</evidence>
<dbReference type="InterPro" id="IPR050959">
    <property type="entry name" value="MarA-like"/>
</dbReference>
<dbReference type="SUPFAM" id="SSF46689">
    <property type="entry name" value="Homeodomain-like"/>
    <property type="match status" value="2"/>
</dbReference>
<dbReference type="PANTHER" id="PTHR47504">
    <property type="entry name" value="RIGHT ORIGIN-BINDING PROTEIN"/>
    <property type="match status" value="1"/>
</dbReference>
<dbReference type="InterPro" id="IPR018060">
    <property type="entry name" value="HTH_AraC"/>
</dbReference>
<gene>
    <name evidence="5" type="ORF">CcarbDRAFT_1533</name>
</gene>
<dbReference type="PATRIC" id="fig|536227.13.peg.841"/>
<reference evidence="5 6" key="1">
    <citation type="submission" date="2009-06" db="EMBL/GenBank/DDBJ databases">
        <title>The draft genome of Clostridium carboxidivorans P7.</title>
        <authorList>
            <consortium name="US DOE Joint Genome Institute (JGI-PGF)"/>
            <person name="Lucas S."/>
            <person name="Copeland A."/>
            <person name="Lapidus A."/>
            <person name="Glavina del Rio T."/>
            <person name="Tice H."/>
            <person name="Bruce D."/>
            <person name="Goodwin L."/>
            <person name="Pitluck S."/>
            <person name="Larimer F."/>
            <person name="Land M.L."/>
            <person name="Hauser L."/>
            <person name="Hemme C.L."/>
        </authorList>
    </citation>
    <scope>NUCLEOTIDE SEQUENCE [LARGE SCALE GENOMIC DNA]</scope>
    <source>
        <strain evidence="5 6">P7</strain>
    </source>
</reference>
<dbReference type="EMBL" id="ACVI01000019">
    <property type="protein sequence ID" value="EET88018.1"/>
    <property type="molecule type" value="Genomic_DNA"/>
</dbReference>
<protein>
    <submittedName>
        <fullName evidence="5">Transcriptional regulator, AraC family</fullName>
    </submittedName>
</protein>
<dbReference type="SMART" id="SM00342">
    <property type="entry name" value="HTH_ARAC"/>
    <property type="match status" value="1"/>
</dbReference>
<evidence type="ECO:0000259" key="4">
    <source>
        <dbReference type="PROSITE" id="PS01124"/>
    </source>
</evidence>
<dbReference type="RefSeq" id="WP_007060418.1">
    <property type="nucleotide sequence ID" value="NZ_ACVI01000019.1"/>
</dbReference>
<dbReference type="PROSITE" id="PS01124">
    <property type="entry name" value="HTH_ARAC_FAMILY_2"/>
    <property type="match status" value="1"/>
</dbReference>
<keyword evidence="6" id="KW-1185">Reference proteome</keyword>
<evidence type="ECO:0000313" key="5">
    <source>
        <dbReference type="EMBL" id="EET88018.1"/>
    </source>
</evidence>
<dbReference type="GO" id="GO:0003700">
    <property type="term" value="F:DNA-binding transcription factor activity"/>
    <property type="evidence" value="ECO:0007669"/>
    <property type="project" value="InterPro"/>
</dbReference>
<proteinExistence type="predicted"/>
<organism evidence="5 6">
    <name type="scientific">Clostridium carboxidivorans P7</name>
    <dbReference type="NCBI Taxonomy" id="536227"/>
    <lineage>
        <taxon>Bacteria</taxon>
        <taxon>Bacillati</taxon>
        <taxon>Bacillota</taxon>
        <taxon>Clostridia</taxon>
        <taxon>Eubacteriales</taxon>
        <taxon>Clostridiaceae</taxon>
        <taxon>Clostridium</taxon>
    </lineage>
</organism>
<evidence type="ECO:0000256" key="1">
    <source>
        <dbReference type="ARBA" id="ARBA00023015"/>
    </source>
</evidence>
<sequence>MSDYLSVVNLLIEYIEENLQSDLSLESLSKLVNYSTYYTQRIFSTVTCMSIHDYITERRLIRAGEEILNGGKIIDVALKYGYSSHNGFTKAFKKKFGLLPSKADECLDITVDKPLRILERDFYNKDGNLCICHKLIYLEELVLWGNIFVVNLKDFWNDDNMIRYVENKVISFIRANESSSTYCIGILCSSNLEVQYFIGKIVHENTADVCKCNRGKKLVIPKSLYVKFSYRGNIKENPNIIITDALKCFSTCGITPYQEKIDHIEIFTKSYLQTKIFDIVVPIKKA</sequence>
<dbReference type="InterPro" id="IPR020449">
    <property type="entry name" value="Tscrpt_reg_AraC-type_HTH"/>
</dbReference>
<dbReference type="eggNOG" id="COG2207">
    <property type="taxonomic scope" value="Bacteria"/>
</dbReference>
<name>C6PRW6_9CLOT</name>
<evidence type="ECO:0000313" key="6">
    <source>
        <dbReference type="Proteomes" id="UP000004198"/>
    </source>
</evidence>
<dbReference type="Proteomes" id="UP000004198">
    <property type="component" value="Unassembled WGS sequence"/>
</dbReference>
<accession>C6PRW6</accession>
<keyword evidence="2" id="KW-0238">DNA-binding</keyword>
<dbReference type="InterPro" id="IPR009057">
    <property type="entry name" value="Homeodomain-like_sf"/>
</dbReference>
<keyword evidence="3" id="KW-0804">Transcription</keyword>
<dbReference type="Pfam" id="PF12833">
    <property type="entry name" value="HTH_18"/>
    <property type="match status" value="1"/>
</dbReference>